<dbReference type="EC" id="2.7.7.48" evidence="4"/>
<name>A0A7D6IMP8_9VIRU</name>
<keyword evidence="4" id="KW-0696">RNA-directed RNA polymerase</keyword>
<proteinExistence type="predicted"/>
<reference evidence="6" key="1">
    <citation type="submission" date="2019-10" db="EMBL/GenBank/DDBJ databases">
        <title>The virome associated to Eryshiphales from vegetable crops in Italy.</title>
        <authorList>
            <person name="Chiapello M."/>
            <person name="Turina M."/>
        </authorList>
    </citation>
    <scope>NUCLEOTIDE SEQUENCE</scope>
    <source>
        <strain evidence="6">PM-A_DN28316</strain>
    </source>
</reference>
<dbReference type="GO" id="GO:0003723">
    <property type="term" value="F:RNA binding"/>
    <property type="evidence" value="ECO:0007669"/>
    <property type="project" value="InterPro"/>
</dbReference>
<dbReference type="GO" id="GO:0000166">
    <property type="term" value="F:nucleotide binding"/>
    <property type="evidence" value="ECO:0007669"/>
    <property type="project" value="UniProtKB-KW"/>
</dbReference>
<comment type="catalytic activity">
    <reaction evidence="4">
        <text>RNA(n) + a ribonucleoside 5'-triphosphate = RNA(n+1) + diphosphate</text>
        <dbReference type="Rhea" id="RHEA:21248"/>
        <dbReference type="Rhea" id="RHEA-COMP:14527"/>
        <dbReference type="Rhea" id="RHEA-COMP:17342"/>
        <dbReference type="ChEBI" id="CHEBI:33019"/>
        <dbReference type="ChEBI" id="CHEBI:61557"/>
        <dbReference type="ChEBI" id="CHEBI:140395"/>
        <dbReference type="EC" id="2.7.7.48"/>
    </reaction>
</comment>
<protein>
    <recommendedName>
        <fullName evidence="4">RNA-directed RNA polymerase</fullName>
        <ecNumber evidence="4">2.7.7.48</ecNumber>
    </recommendedName>
</protein>
<dbReference type="CDD" id="cd23179">
    <property type="entry name" value="ps_ssRNAv_Tolivirales_RdRp"/>
    <property type="match status" value="1"/>
</dbReference>
<dbReference type="Pfam" id="PF00998">
    <property type="entry name" value="RdRP_3"/>
    <property type="match status" value="1"/>
</dbReference>
<dbReference type="SUPFAM" id="SSF56672">
    <property type="entry name" value="DNA/RNA polymerases"/>
    <property type="match status" value="1"/>
</dbReference>
<dbReference type="InterPro" id="IPR002166">
    <property type="entry name" value="RNA_pol_HCV"/>
</dbReference>
<dbReference type="InterPro" id="IPR007094">
    <property type="entry name" value="RNA-dir_pol_PSvirus"/>
</dbReference>
<evidence type="ECO:0000259" key="5">
    <source>
        <dbReference type="PROSITE" id="PS50507"/>
    </source>
</evidence>
<dbReference type="PROSITE" id="PS50507">
    <property type="entry name" value="RDRP_SSRNA_POS"/>
    <property type="match status" value="1"/>
</dbReference>
<feature type="domain" description="RdRp catalytic" evidence="5">
    <location>
        <begin position="191"/>
        <end position="305"/>
    </location>
</feature>
<dbReference type="InterPro" id="IPR043502">
    <property type="entry name" value="DNA/RNA_pol_sf"/>
</dbReference>
<keyword evidence="3 4" id="KW-0693">Viral RNA replication</keyword>
<dbReference type="EMBL" id="MN609869">
    <property type="protein sequence ID" value="QLL27757.1"/>
    <property type="molecule type" value="Genomic_RNA"/>
</dbReference>
<evidence type="ECO:0000313" key="6">
    <source>
        <dbReference type="EMBL" id="QLL27757.1"/>
    </source>
</evidence>
<keyword evidence="4" id="KW-0547">Nucleotide-binding</keyword>
<dbReference type="Gene3D" id="3.30.70.270">
    <property type="match status" value="1"/>
</dbReference>
<dbReference type="InterPro" id="IPR043128">
    <property type="entry name" value="Rev_trsase/Diguanyl_cyclase"/>
</dbReference>
<keyword evidence="2 4" id="KW-0548">Nucleotidyltransferase</keyword>
<dbReference type="GO" id="GO:0039694">
    <property type="term" value="P:viral RNA genome replication"/>
    <property type="evidence" value="ECO:0007669"/>
    <property type="project" value="InterPro"/>
</dbReference>
<evidence type="ECO:0000256" key="1">
    <source>
        <dbReference type="ARBA" id="ARBA00022679"/>
    </source>
</evidence>
<organism evidence="6">
    <name type="scientific">Erysiphales associated ambiguivirus 1</name>
    <dbReference type="NCBI Taxonomy" id="2754867"/>
    <lineage>
        <taxon>Viruses</taxon>
        <taxon>Riboviria</taxon>
    </lineage>
</organism>
<keyword evidence="1 4" id="KW-0808">Transferase</keyword>
<evidence type="ECO:0000256" key="3">
    <source>
        <dbReference type="ARBA" id="ARBA00022953"/>
    </source>
</evidence>
<accession>A0A7D6IMP8</accession>
<sequence length="497" mass="56360">MDTAWIPQVRQIEGIWVPSVHADCNHNEYVALLKRTLGPTPAPVESGMAGVRRVFDRLCRLAGRYSGERWSHLETAYSYTGALRRRYLEAEESLRVDGPICSRDVYLRAFLKAEKFDQLAKFQKPRLIFPRSPRYNLELATRLKPFEHWLWRNLKSVGNFKSSKTRVVAKGLSGPQRAALIRRKMSGIPDCVVVEVDGASFESHCGSWVLMCEHRVYKSAFRGDKGLSELLRHQLKLKGTTKCGWKFEREGARASGDFNTGMGNSLIMLAVVTWAIEDLRLPTADILVDGDNALIFLPRPRLALFQRSFPKTAIRAGFTMTLERPVGTMEQVRFGQSAPVEIRPGKWTMVRDWRKVLSQGTSSHIHLRDPAWAKQWLHGVAQAELALARGVPILWRWAASLMEATRHRKKAVSLERYPEYKMLGVGWEQFDSCHVVEPTMEGRQSFERAFGISVPDQLAIESGLRVLDVQLDCCNVLEVPNVKEHADPLLLGRATCI</sequence>
<dbReference type="GO" id="GO:0003968">
    <property type="term" value="F:RNA-directed RNA polymerase activity"/>
    <property type="evidence" value="ECO:0007669"/>
    <property type="project" value="UniProtKB-KW"/>
</dbReference>
<evidence type="ECO:0000256" key="4">
    <source>
        <dbReference type="RuleBase" id="RU363062"/>
    </source>
</evidence>
<evidence type="ECO:0000256" key="2">
    <source>
        <dbReference type="ARBA" id="ARBA00022695"/>
    </source>
</evidence>